<evidence type="ECO:0000256" key="9">
    <source>
        <dbReference type="ARBA" id="ARBA00023239"/>
    </source>
</evidence>
<dbReference type="SMART" id="SM01130">
    <property type="entry name" value="DHDPS"/>
    <property type="match status" value="1"/>
</dbReference>
<dbReference type="RefSeq" id="WP_184339953.1">
    <property type="nucleotide sequence ID" value="NZ_JACHIG010000005.1"/>
</dbReference>
<dbReference type="CDD" id="cd00950">
    <property type="entry name" value="DHDPS"/>
    <property type="match status" value="1"/>
</dbReference>
<dbReference type="SUPFAM" id="SSF51569">
    <property type="entry name" value="Aldolase"/>
    <property type="match status" value="1"/>
</dbReference>
<evidence type="ECO:0000256" key="14">
    <source>
        <dbReference type="PIRSR" id="PIRSR001365-1"/>
    </source>
</evidence>
<dbReference type="PANTHER" id="PTHR12128:SF66">
    <property type="entry name" value="4-HYDROXY-2-OXOGLUTARATE ALDOLASE, MITOCHONDRIAL"/>
    <property type="match status" value="1"/>
</dbReference>
<dbReference type="PROSITE" id="PS00665">
    <property type="entry name" value="DHDPS_1"/>
    <property type="match status" value="1"/>
</dbReference>
<comment type="function">
    <text evidence="1 12">Catalyzes the condensation of (S)-aspartate-beta-semialdehyde [(S)-ASA] and pyruvate to 4-hydroxy-tetrahydrodipicolinate (HTPA).</text>
</comment>
<keyword evidence="10 12" id="KW-0704">Schiff base</keyword>
<organism evidence="16 17">
    <name type="scientific">Prosthecobacter vanneervenii</name>
    <dbReference type="NCBI Taxonomy" id="48466"/>
    <lineage>
        <taxon>Bacteria</taxon>
        <taxon>Pseudomonadati</taxon>
        <taxon>Verrucomicrobiota</taxon>
        <taxon>Verrucomicrobiia</taxon>
        <taxon>Verrucomicrobiales</taxon>
        <taxon>Verrucomicrobiaceae</taxon>
        <taxon>Prosthecobacter</taxon>
    </lineage>
</organism>
<evidence type="ECO:0000256" key="15">
    <source>
        <dbReference type="PIRSR" id="PIRSR001365-2"/>
    </source>
</evidence>
<feature type="binding site" evidence="12 15">
    <location>
        <position position="44"/>
    </location>
    <ligand>
        <name>pyruvate</name>
        <dbReference type="ChEBI" id="CHEBI:15361"/>
    </ligand>
</feature>
<comment type="caution">
    <text evidence="16">The sequence shown here is derived from an EMBL/GenBank/DDBJ whole genome shotgun (WGS) entry which is preliminary data.</text>
</comment>
<comment type="similarity">
    <text evidence="3 12 13">Belongs to the DapA family.</text>
</comment>
<comment type="catalytic activity">
    <reaction evidence="11 12">
        <text>L-aspartate 4-semialdehyde + pyruvate = (2S,4S)-4-hydroxy-2,3,4,5-tetrahydrodipicolinate + H2O + H(+)</text>
        <dbReference type="Rhea" id="RHEA:34171"/>
        <dbReference type="ChEBI" id="CHEBI:15361"/>
        <dbReference type="ChEBI" id="CHEBI:15377"/>
        <dbReference type="ChEBI" id="CHEBI:15378"/>
        <dbReference type="ChEBI" id="CHEBI:67139"/>
        <dbReference type="ChEBI" id="CHEBI:537519"/>
        <dbReference type="EC" id="4.3.3.7"/>
    </reaction>
</comment>
<dbReference type="EMBL" id="JACHIG010000005">
    <property type="protein sequence ID" value="MBB5033031.1"/>
    <property type="molecule type" value="Genomic_DNA"/>
</dbReference>
<feature type="site" description="Part of a proton relay during catalysis" evidence="12">
    <location>
        <position position="43"/>
    </location>
</feature>
<gene>
    <name evidence="12" type="primary">dapA</name>
    <name evidence="16" type="ORF">HNQ65_002614</name>
</gene>
<feature type="active site" description="Proton donor/acceptor" evidence="12 14">
    <location>
        <position position="132"/>
    </location>
</feature>
<dbReference type="InterPro" id="IPR013785">
    <property type="entry name" value="Aldolase_TIM"/>
</dbReference>
<evidence type="ECO:0000256" key="1">
    <source>
        <dbReference type="ARBA" id="ARBA00003294"/>
    </source>
</evidence>
<dbReference type="EC" id="4.3.3.7" evidence="4 12"/>
<comment type="subcellular location">
    <subcellularLocation>
        <location evidence="12">Cytoplasm</location>
    </subcellularLocation>
</comment>
<evidence type="ECO:0000256" key="13">
    <source>
        <dbReference type="PIRNR" id="PIRNR001365"/>
    </source>
</evidence>
<evidence type="ECO:0000256" key="6">
    <source>
        <dbReference type="ARBA" id="ARBA00022605"/>
    </source>
</evidence>
<keyword evidence="6 12" id="KW-0028">Amino-acid biosynthesis</keyword>
<dbReference type="GO" id="GO:0005829">
    <property type="term" value="C:cytosol"/>
    <property type="evidence" value="ECO:0007669"/>
    <property type="project" value="TreeGrafter"/>
</dbReference>
<evidence type="ECO:0000313" key="16">
    <source>
        <dbReference type="EMBL" id="MBB5033031.1"/>
    </source>
</evidence>
<reference evidence="16 17" key="1">
    <citation type="submission" date="2020-08" db="EMBL/GenBank/DDBJ databases">
        <title>Genomic Encyclopedia of Type Strains, Phase IV (KMG-IV): sequencing the most valuable type-strain genomes for metagenomic binning, comparative biology and taxonomic classification.</title>
        <authorList>
            <person name="Goeker M."/>
        </authorList>
    </citation>
    <scope>NUCLEOTIDE SEQUENCE [LARGE SCALE GENOMIC DNA]</scope>
    <source>
        <strain evidence="16 17">DSM 12252</strain>
    </source>
</reference>
<evidence type="ECO:0000256" key="2">
    <source>
        <dbReference type="ARBA" id="ARBA00005120"/>
    </source>
</evidence>
<dbReference type="PIRSF" id="PIRSF001365">
    <property type="entry name" value="DHDPS"/>
    <property type="match status" value="1"/>
</dbReference>
<evidence type="ECO:0000256" key="7">
    <source>
        <dbReference type="ARBA" id="ARBA00022915"/>
    </source>
</evidence>
<keyword evidence="5 12" id="KW-0963">Cytoplasm</keyword>
<feature type="active site" description="Schiff-base intermediate with substrate" evidence="12 14">
    <location>
        <position position="161"/>
    </location>
</feature>
<feature type="binding site" evidence="12 15">
    <location>
        <position position="203"/>
    </location>
    <ligand>
        <name>pyruvate</name>
        <dbReference type="ChEBI" id="CHEBI:15361"/>
    </ligand>
</feature>
<dbReference type="Pfam" id="PF00701">
    <property type="entry name" value="DHDPS"/>
    <property type="match status" value="1"/>
</dbReference>
<keyword evidence="9 12" id="KW-0456">Lyase</keyword>
<evidence type="ECO:0000256" key="5">
    <source>
        <dbReference type="ARBA" id="ARBA00022490"/>
    </source>
</evidence>
<evidence type="ECO:0000256" key="3">
    <source>
        <dbReference type="ARBA" id="ARBA00007592"/>
    </source>
</evidence>
<dbReference type="AlphaFoldDB" id="A0A7W7YB98"/>
<keyword evidence="8 12" id="KW-0457">Lysine biosynthesis</keyword>
<comment type="pathway">
    <text evidence="2 12">Amino-acid biosynthesis; L-lysine biosynthesis via DAP pathway; (S)-tetrahydrodipicolinate from L-aspartate: step 3/4.</text>
</comment>
<keyword evidence="7 12" id="KW-0220">Diaminopimelate biosynthesis</keyword>
<keyword evidence="17" id="KW-1185">Reference proteome</keyword>
<evidence type="ECO:0000256" key="8">
    <source>
        <dbReference type="ARBA" id="ARBA00023154"/>
    </source>
</evidence>
<sequence length="293" mass="31239">MFAGTHTAIVTPFRNGQIDEAALKSLIDFQFDNGVTGVVPCGTTGESPTLDHEEHSRVVKLTVEFAKGRGVVMAGTGSNSTREAIELTQEAEAAGATASLQVAPYYNKPTPEGLYQHFKAIADNTKLPLMLYSIPGRCGIEIGLDVLVRLAESCPNIRSIKEAGGNPERVSQMKQLLPADFEIMSGDDGLTLPFMSVGGVGIVSVASNLIPKPISEMVQLALKGDYASALKIHTKYYPLFAAFLKLATNPIPIKTAMALAGHCTDELRLPLVGMEKEKVAELTATLKKLGIIG</sequence>
<dbReference type="InterPro" id="IPR005263">
    <property type="entry name" value="DapA"/>
</dbReference>
<dbReference type="GO" id="GO:0009089">
    <property type="term" value="P:lysine biosynthetic process via diaminopimelate"/>
    <property type="evidence" value="ECO:0007669"/>
    <property type="project" value="UniProtKB-UniRule"/>
</dbReference>
<name>A0A7W7YB98_9BACT</name>
<dbReference type="Gene3D" id="3.20.20.70">
    <property type="entry name" value="Aldolase class I"/>
    <property type="match status" value="1"/>
</dbReference>
<dbReference type="PRINTS" id="PR00146">
    <property type="entry name" value="DHPICSNTHASE"/>
</dbReference>
<dbReference type="InterPro" id="IPR020624">
    <property type="entry name" value="Schiff_base-form_aldolases_CS"/>
</dbReference>
<protein>
    <recommendedName>
        <fullName evidence="4 12">4-hydroxy-tetrahydrodipicolinate synthase</fullName>
        <shortName evidence="12">HTPA synthase</shortName>
        <ecNumber evidence="4 12">4.3.3.7</ecNumber>
    </recommendedName>
</protein>
<dbReference type="Proteomes" id="UP000590740">
    <property type="component" value="Unassembled WGS sequence"/>
</dbReference>
<dbReference type="HAMAP" id="MF_00418">
    <property type="entry name" value="DapA"/>
    <property type="match status" value="1"/>
</dbReference>
<accession>A0A7W7YB98</accession>
<evidence type="ECO:0000256" key="10">
    <source>
        <dbReference type="ARBA" id="ARBA00023270"/>
    </source>
</evidence>
<evidence type="ECO:0000256" key="4">
    <source>
        <dbReference type="ARBA" id="ARBA00012086"/>
    </source>
</evidence>
<dbReference type="PANTHER" id="PTHR12128">
    <property type="entry name" value="DIHYDRODIPICOLINATE SYNTHASE"/>
    <property type="match status" value="1"/>
</dbReference>
<proteinExistence type="inferred from homology"/>
<evidence type="ECO:0000313" key="17">
    <source>
        <dbReference type="Proteomes" id="UP000590740"/>
    </source>
</evidence>
<dbReference type="GO" id="GO:0008840">
    <property type="term" value="F:4-hydroxy-tetrahydrodipicolinate synthase activity"/>
    <property type="evidence" value="ECO:0007669"/>
    <property type="project" value="UniProtKB-UniRule"/>
</dbReference>
<comment type="subunit">
    <text evidence="12">Homotetramer; dimer of dimers.</text>
</comment>
<evidence type="ECO:0000256" key="12">
    <source>
        <dbReference type="HAMAP-Rule" id="MF_00418"/>
    </source>
</evidence>
<dbReference type="UniPathway" id="UPA00034">
    <property type="reaction ID" value="UER00017"/>
</dbReference>
<dbReference type="InterPro" id="IPR002220">
    <property type="entry name" value="DapA-like"/>
</dbReference>
<comment type="caution">
    <text evidence="12">Was originally thought to be a dihydrodipicolinate synthase (DHDPS), catalyzing the condensation of (S)-aspartate-beta-semialdehyde [(S)-ASA] and pyruvate to dihydrodipicolinate (DHDP). However, it was shown in E.coli that the product of the enzymatic reaction is not dihydrodipicolinate but in fact (4S)-4-hydroxy-2,3,4,5-tetrahydro-(2S)-dipicolinic acid (HTPA), and that the consecutive dehydration reaction leading to DHDP is not spontaneous but catalyzed by DapB.</text>
</comment>
<feature type="site" description="Part of a proton relay during catalysis" evidence="12">
    <location>
        <position position="106"/>
    </location>
</feature>
<dbReference type="GO" id="GO:0019877">
    <property type="term" value="P:diaminopimelate biosynthetic process"/>
    <property type="evidence" value="ECO:0007669"/>
    <property type="project" value="UniProtKB-UniRule"/>
</dbReference>
<evidence type="ECO:0000256" key="11">
    <source>
        <dbReference type="ARBA" id="ARBA00047836"/>
    </source>
</evidence>
<dbReference type="NCBIfam" id="TIGR00674">
    <property type="entry name" value="dapA"/>
    <property type="match status" value="1"/>
</dbReference>